<dbReference type="PANTHER" id="PTHR34820">
    <property type="entry name" value="INNER MEMBRANE PROTEIN YEBZ"/>
    <property type="match status" value="1"/>
</dbReference>
<feature type="transmembrane region" description="Helical" evidence="6">
    <location>
        <begin position="51"/>
        <end position="68"/>
    </location>
</feature>
<dbReference type="InterPro" id="IPR032694">
    <property type="entry name" value="CopC/D"/>
</dbReference>
<organism evidence="8 9">
    <name type="scientific">Candidatus Pristimantibacillus lignocellulolyticus</name>
    <dbReference type="NCBI Taxonomy" id="2994561"/>
    <lineage>
        <taxon>Bacteria</taxon>
        <taxon>Bacillati</taxon>
        <taxon>Bacillota</taxon>
        <taxon>Bacilli</taxon>
        <taxon>Bacillales</taxon>
        <taxon>Paenibacillaceae</taxon>
        <taxon>Candidatus Pristimantibacillus</taxon>
    </lineage>
</organism>
<dbReference type="AlphaFoldDB" id="A0A9J6Z9R0"/>
<name>A0A9J6Z9R0_9BACL</name>
<dbReference type="Proteomes" id="UP001056756">
    <property type="component" value="Chromosome"/>
</dbReference>
<gene>
    <name evidence="8" type="ORF">NAG76_13160</name>
</gene>
<feature type="transmembrane region" description="Helical" evidence="6">
    <location>
        <begin position="246"/>
        <end position="267"/>
    </location>
</feature>
<dbReference type="PANTHER" id="PTHR34820:SF4">
    <property type="entry name" value="INNER MEMBRANE PROTEIN YEBZ"/>
    <property type="match status" value="1"/>
</dbReference>
<evidence type="ECO:0000313" key="8">
    <source>
        <dbReference type="EMBL" id="URN92794.1"/>
    </source>
</evidence>
<dbReference type="GO" id="GO:0006825">
    <property type="term" value="P:copper ion transport"/>
    <property type="evidence" value="ECO:0007669"/>
    <property type="project" value="InterPro"/>
</dbReference>
<keyword evidence="3 6" id="KW-0812">Transmembrane</keyword>
<protein>
    <submittedName>
        <fullName evidence="8">CopD family protein</fullName>
    </submittedName>
</protein>
<dbReference type="GO" id="GO:0005886">
    <property type="term" value="C:plasma membrane"/>
    <property type="evidence" value="ECO:0007669"/>
    <property type="project" value="UniProtKB-SubCell"/>
</dbReference>
<evidence type="ECO:0000256" key="4">
    <source>
        <dbReference type="ARBA" id="ARBA00022989"/>
    </source>
</evidence>
<keyword evidence="5 6" id="KW-0472">Membrane</keyword>
<evidence type="ECO:0000256" key="6">
    <source>
        <dbReference type="SAM" id="Phobius"/>
    </source>
</evidence>
<feature type="transmembrane region" description="Helical" evidence="6">
    <location>
        <begin position="111"/>
        <end position="131"/>
    </location>
</feature>
<reference evidence="8" key="1">
    <citation type="submission" date="2022-05" db="EMBL/GenBank/DDBJ databases">
        <title>Novel bacterial taxa in a minimal lignocellulolytic consortium and its capacity to transform plastics disclosed by genome-resolved metagenomics.</title>
        <authorList>
            <person name="Rodriguez C.A.D."/>
            <person name="Diaz-Garcia L."/>
            <person name="Herrera K."/>
            <person name="Tarazona N.A."/>
            <person name="Sproer C."/>
            <person name="Overmann J."/>
            <person name="Jimenez D.J."/>
        </authorList>
    </citation>
    <scope>NUCLEOTIDE SEQUENCE</scope>
    <source>
        <strain evidence="8">MAG5</strain>
    </source>
</reference>
<accession>A0A9J6Z9R0</accession>
<dbReference type="InterPro" id="IPR008457">
    <property type="entry name" value="Cu-R_CopD_dom"/>
</dbReference>
<dbReference type="Pfam" id="PF05425">
    <property type="entry name" value="CopD"/>
    <property type="match status" value="1"/>
</dbReference>
<keyword evidence="2" id="KW-1003">Cell membrane</keyword>
<proteinExistence type="predicted"/>
<evidence type="ECO:0000256" key="2">
    <source>
        <dbReference type="ARBA" id="ARBA00022475"/>
    </source>
</evidence>
<feature type="transmembrane region" description="Helical" evidence="6">
    <location>
        <begin position="6"/>
        <end position="30"/>
    </location>
</feature>
<evidence type="ECO:0000256" key="5">
    <source>
        <dbReference type="ARBA" id="ARBA00023136"/>
    </source>
</evidence>
<feature type="transmembrane region" description="Helical" evidence="6">
    <location>
        <begin position="88"/>
        <end position="104"/>
    </location>
</feature>
<evidence type="ECO:0000256" key="1">
    <source>
        <dbReference type="ARBA" id="ARBA00004651"/>
    </source>
</evidence>
<dbReference type="EMBL" id="CP097899">
    <property type="protein sequence ID" value="URN92794.1"/>
    <property type="molecule type" value="Genomic_DNA"/>
</dbReference>
<evidence type="ECO:0000256" key="3">
    <source>
        <dbReference type="ARBA" id="ARBA00022692"/>
    </source>
</evidence>
<feature type="domain" description="Copper resistance protein D" evidence="7">
    <location>
        <begin position="172"/>
        <end position="263"/>
    </location>
</feature>
<feature type="transmembrane region" description="Helical" evidence="6">
    <location>
        <begin position="183"/>
        <end position="208"/>
    </location>
</feature>
<keyword evidence="4 6" id="KW-1133">Transmembrane helix</keyword>
<comment type="subcellular location">
    <subcellularLocation>
        <location evidence="1">Cell membrane</location>
        <topology evidence="1">Multi-pass membrane protein</topology>
    </subcellularLocation>
</comment>
<sequence>MDTLLYISNVILYMALLATSGLIIANSLLGTKWEQLTLAIIQLRTKQLSKILFIAVLFTLCIQSMQWIEIFGVDSIQWKELLLNTSTGKSLIYLFVLTLVGLFLKRFDSLLSIIWAWVILFGEAMNGHIAALENGQSGIIFDYIHLACAAIWIGGVIILWVLWRHERSIVAEFMIKFSKILWVTIALVAISGILLTILILPSWMYLLYTSWGKWLLIKIVVISLAIGLGYLARIKIVKHQNNPQRAMLTEAILLVAIIMIAALISQISPMPNMNNSLNVHKMGEELHYTVKLTPNAPGPNKLSVTLWTLEEEGKVATVDVLVVAEDKPARSERVFELVQADLEDEFAFDNFNESRFVMKDLQLPYPSDWQAKVKITFEDGHERSFDFMFSND</sequence>
<evidence type="ECO:0000259" key="7">
    <source>
        <dbReference type="Pfam" id="PF05425"/>
    </source>
</evidence>
<evidence type="ECO:0000313" key="9">
    <source>
        <dbReference type="Proteomes" id="UP001056756"/>
    </source>
</evidence>
<feature type="transmembrane region" description="Helical" evidence="6">
    <location>
        <begin position="214"/>
        <end position="234"/>
    </location>
</feature>
<feature type="transmembrane region" description="Helical" evidence="6">
    <location>
        <begin position="143"/>
        <end position="163"/>
    </location>
</feature>
<dbReference type="KEGG" id="plig:NAG76_13160"/>